<organism evidence="1 2">
    <name type="scientific">Araneus ventricosus</name>
    <name type="common">Orbweaver spider</name>
    <name type="synonym">Epeira ventricosa</name>
    <dbReference type="NCBI Taxonomy" id="182803"/>
    <lineage>
        <taxon>Eukaryota</taxon>
        <taxon>Metazoa</taxon>
        <taxon>Ecdysozoa</taxon>
        <taxon>Arthropoda</taxon>
        <taxon>Chelicerata</taxon>
        <taxon>Arachnida</taxon>
        <taxon>Araneae</taxon>
        <taxon>Araneomorphae</taxon>
        <taxon>Entelegynae</taxon>
        <taxon>Araneoidea</taxon>
        <taxon>Araneidae</taxon>
        <taxon>Araneus</taxon>
    </lineage>
</organism>
<keyword evidence="2" id="KW-1185">Reference proteome</keyword>
<evidence type="ECO:0000313" key="2">
    <source>
        <dbReference type="Proteomes" id="UP000499080"/>
    </source>
</evidence>
<proteinExistence type="predicted"/>
<dbReference type="AlphaFoldDB" id="A0A4Y2AIC1"/>
<protein>
    <submittedName>
        <fullName evidence="1">Uncharacterized protein</fullName>
    </submittedName>
</protein>
<dbReference type="Proteomes" id="UP000499080">
    <property type="component" value="Unassembled WGS sequence"/>
</dbReference>
<dbReference type="EMBL" id="BGPR01000019">
    <property type="protein sequence ID" value="GBL79528.1"/>
    <property type="molecule type" value="Genomic_DNA"/>
</dbReference>
<evidence type="ECO:0000313" key="1">
    <source>
        <dbReference type="EMBL" id="GBL79528.1"/>
    </source>
</evidence>
<name>A0A4Y2AIC1_ARAVE</name>
<gene>
    <name evidence="1" type="ORF">AVEN_18116_1</name>
</gene>
<reference evidence="1 2" key="1">
    <citation type="journal article" date="2019" name="Sci. Rep.">
        <title>Orb-weaving spider Araneus ventricosus genome elucidates the spidroin gene catalogue.</title>
        <authorList>
            <person name="Kono N."/>
            <person name="Nakamura H."/>
            <person name="Ohtoshi R."/>
            <person name="Moran D.A.P."/>
            <person name="Shinohara A."/>
            <person name="Yoshida Y."/>
            <person name="Fujiwara M."/>
            <person name="Mori M."/>
            <person name="Tomita M."/>
            <person name="Arakawa K."/>
        </authorList>
    </citation>
    <scope>NUCLEOTIDE SEQUENCE [LARGE SCALE GENOMIC DNA]</scope>
</reference>
<sequence length="107" mass="12306">MLHEIVIRCLGSPHHLAFLSHNTFFLQQIIHKMSSVWPHVFVHKNKTVASISSEKPHTRFKNLIDTDVRPQKQPQRYGGAGSFSMIHLLTSIPIPLKSSILLMLEEW</sequence>
<accession>A0A4Y2AIC1</accession>
<comment type="caution">
    <text evidence="1">The sequence shown here is derived from an EMBL/GenBank/DDBJ whole genome shotgun (WGS) entry which is preliminary data.</text>
</comment>